<sequence>MLAINQLDRNILGITLDQIGTKFMLSDTQLGLLSGAFFAFVYVVFGFTVARMAARGNRRNIVAGPPRSGAP</sequence>
<dbReference type="SUPFAM" id="SSF103473">
    <property type="entry name" value="MFS general substrate transporter"/>
    <property type="match status" value="1"/>
</dbReference>
<evidence type="ECO:0000256" key="1">
    <source>
        <dbReference type="SAM" id="Phobius"/>
    </source>
</evidence>
<dbReference type="EMBL" id="CP042301">
    <property type="protein sequence ID" value="QDZ01460.1"/>
    <property type="molecule type" value="Genomic_DNA"/>
</dbReference>
<dbReference type="Gene3D" id="1.20.1250.20">
    <property type="entry name" value="MFS general substrate transporter like domains"/>
    <property type="match status" value="1"/>
</dbReference>
<dbReference type="Proteomes" id="UP000321389">
    <property type="component" value="Chromosome"/>
</dbReference>
<dbReference type="RefSeq" id="WP_146300105.1">
    <property type="nucleotide sequence ID" value="NZ_CP042301.2"/>
</dbReference>
<feature type="transmembrane region" description="Helical" evidence="1">
    <location>
        <begin position="30"/>
        <end position="50"/>
    </location>
</feature>
<evidence type="ECO:0000313" key="3">
    <source>
        <dbReference type="Proteomes" id="UP000321389"/>
    </source>
</evidence>
<keyword evidence="1" id="KW-0472">Membrane</keyword>
<dbReference type="AlphaFoldDB" id="A0A5B8L188"/>
<gene>
    <name evidence="2" type="ORF">FQ775_14325</name>
</gene>
<evidence type="ECO:0000313" key="2">
    <source>
        <dbReference type="EMBL" id="QDZ01460.1"/>
    </source>
</evidence>
<reference evidence="2" key="1">
    <citation type="submission" date="2020-04" db="EMBL/GenBank/DDBJ databases">
        <title>Nitratireductor sp. nov. isolated from mangrove soil.</title>
        <authorList>
            <person name="Ye Y."/>
        </authorList>
    </citation>
    <scope>NUCLEOTIDE SEQUENCE</scope>
    <source>
        <strain evidence="2">SY7</strain>
    </source>
</reference>
<name>A0A5B8L188_9HYPH</name>
<organism evidence="2 3">
    <name type="scientific">Nitratireductor mangrovi</name>
    <dbReference type="NCBI Taxonomy" id="2599600"/>
    <lineage>
        <taxon>Bacteria</taxon>
        <taxon>Pseudomonadati</taxon>
        <taxon>Pseudomonadota</taxon>
        <taxon>Alphaproteobacteria</taxon>
        <taxon>Hyphomicrobiales</taxon>
        <taxon>Phyllobacteriaceae</taxon>
        <taxon>Nitratireductor</taxon>
    </lineage>
</organism>
<dbReference type="OrthoDB" id="7442224at2"/>
<proteinExistence type="predicted"/>
<dbReference type="KEGG" id="niy:FQ775_14325"/>
<keyword evidence="1" id="KW-0812">Transmembrane</keyword>
<keyword evidence="3" id="KW-1185">Reference proteome</keyword>
<dbReference type="InterPro" id="IPR036259">
    <property type="entry name" value="MFS_trans_sf"/>
</dbReference>
<protein>
    <submittedName>
        <fullName evidence="2">MFS transporter</fullName>
    </submittedName>
</protein>
<keyword evidence="1" id="KW-1133">Transmembrane helix</keyword>
<accession>A0A5B8L188</accession>